<dbReference type="EMBL" id="KZ820016">
    <property type="protein sequence ID" value="PWN49697.1"/>
    <property type="molecule type" value="Genomic_DNA"/>
</dbReference>
<proteinExistence type="predicted"/>
<organism evidence="1 2">
    <name type="scientific">Violaceomyces palustris</name>
    <dbReference type="NCBI Taxonomy" id="1673888"/>
    <lineage>
        <taxon>Eukaryota</taxon>
        <taxon>Fungi</taxon>
        <taxon>Dikarya</taxon>
        <taxon>Basidiomycota</taxon>
        <taxon>Ustilaginomycotina</taxon>
        <taxon>Ustilaginomycetes</taxon>
        <taxon>Violaceomycetales</taxon>
        <taxon>Violaceomycetaceae</taxon>
        <taxon>Violaceomyces</taxon>
    </lineage>
</organism>
<evidence type="ECO:0000313" key="1">
    <source>
        <dbReference type="EMBL" id="PWN49697.1"/>
    </source>
</evidence>
<sequence>MNQPQSARRKVMGRMDLGTESANATPVSRPRVNKLQQGSYSGSSTPNSRPQTSSGTSGRAKVDLKSFGGSNSSPSTVNSPILSPPLRRAGSSTSSASLPGMARVSALSPTIRAAPVMSDRHTASSPHLTSDGRWEDGENSPYVSIRSHRTRSKNQSIDLSSPSTVSFISAGVVSASASSTPIPQFTRRTVKVGASAHSNPQTPVLGDPNRGTNTRAEEIGEGSILQLSRTPSPSHLISSPPDSFQYAHLKSGRSLAPAYESPKLPFSRDSLSIGHITPQHDSHGPLGKEDALTLNDESKFGWSIIGESQASTAATHHLETLRNSATISVGKGLDRSEIKISEGTGLISKVLSTGGKTDPFPLSYGYGSDDLATDSGLLERGMGSFPPLVSPSSEISGVSLAEAAEAQEAKKNRKLLDLEITNKSLMAINAGLEVTKAKQAKEIRELKRRLREGRGLSLTPAGVTPQFGLGSPAEEDDGEWFEDADEGQEEDPELEAAHMRCKSLIDRMISQARIAILSKHDPGESRGKVLNLAELAQIEQEREAQDETSISQQLEEISQSDRATWRETSLLSNTLEDSKPFGLREQSMEREESANSKTTNDTIANELGAGMELECLSQETDPEASFASSNGIAEKNESLFGDNSSASLPRGRIITATKGLVTDTGDVSID</sequence>
<evidence type="ECO:0000313" key="2">
    <source>
        <dbReference type="Proteomes" id="UP000245626"/>
    </source>
</evidence>
<gene>
    <name evidence="1" type="ORF">IE53DRAFT_131334</name>
</gene>
<keyword evidence="2" id="KW-1185">Reference proteome</keyword>
<reference evidence="1 2" key="1">
    <citation type="journal article" date="2018" name="Mol. Biol. Evol.">
        <title>Broad Genomic Sampling Reveals a Smut Pathogenic Ancestry of the Fungal Clade Ustilaginomycotina.</title>
        <authorList>
            <person name="Kijpornyongpan T."/>
            <person name="Mondo S.J."/>
            <person name="Barry K."/>
            <person name="Sandor L."/>
            <person name="Lee J."/>
            <person name="Lipzen A."/>
            <person name="Pangilinan J."/>
            <person name="LaButti K."/>
            <person name="Hainaut M."/>
            <person name="Henrissat B."/>
            <person name="Grigoriev I.V."/>
            <person name="Spatafora J.W."/>
            <person name="Aime M.C."/>
        </authorList>
    </citation>
    <scope>NUCLEOTIDE SEQUENCE [LARGE SCALE GENOMIC DNA]</scope>
    <source>
        <strain evidence="1 2">SA 807</strain>
    </source>
</reference>
<name>A0ACD0NV38_9BASI</name>
<accession>A0ACD0NV38</accession>
<protein>
    <submittedName>
        <fullName evidence="1">Uncharacterized protein</fullName>
    </submittedName>
</protein>
<dbReference type="Proteomes" id="UP000245626">
    <property type="component" value="Unassembled WGS sequence"/>
</dbReference>